<reference evidence="2" key="1">
    <citation type="submission" date="2016-10" db="EMBL/GenBank/DDBJ databases">
        <authorList>
            <person name="Varghese N."/>
            <person name="Submissions S."/>
        </authorList>
    </citation>
    <scope>NUCLEOTIDE SEQUENCE [LARGE SCALE GENOMIC DNA]</scope>
    <source>
        <strain evidence="2">DSM 25329</strain>
    </source>
</reference>
<gene>
    <name evidence="1" type="ORF">SAMN04487996_111247</name>
</gene>
<sequence length="228" mass="26191">MLADIPAVGKNRTNHVRNLHLLVSLCMAIAVMPRVKAQGADPYAFWLMPAVNYQISEKQYGFAQLGWNPLQKLMLGYGNFIIRPKPNFDVNIGFMYIDVTNREVEEWTLMNGFTARIPVGKMLIENRGLVWNRFITNADDMHFYRNRVRLMLSFGNASQFSPYLVDEFSYSFNRGDFSRNRIGAGCLLTLCKRVVLDVSYARQSDRISGKLNLFFIMATVRLPPGKHH</sequence>
<dbReference type="STRING" id="659014.SAMN04487996_111247"/>
<dbReference type="OrthoDB" id="652529at2"/>
<protein>
    <recommendedName>
        <fullName evidence="3">Outer membrane protein beta-barrel domain-containing protein</fullName>
    </recommendedName>
</protein>
<dbReference type="InterPro" id="IPR019619">
    <property type="entry name" value="DUF2490"/>
</dbReference>
<accession>A0A1G7MFA4</accession>
<organism evidence="1 2">
    <name type="scientific">Dyadobacter soli</name>
    <dbReference type="NCBI Taxonomy" id="659014"/>
    <lineage>
        <taxon>Bacteria</taxon>
        <taxon>Pseudomonadati</taxon>
        <taxon>Bacteroidota</taxon>
        <taxon>Cytophagia</taxon>
        <taxon>Cytophagales</taxon>
        <taxon>Spirosomataceae</taxon>
        <taxon>Dyadobacter</taxon>
    </lineage>
</organism>
<dbReference type="RefSeq" id="WP_090153606.1">
    <property type="nucleotide sequence ID" value="NZ_FNAN01000011.1"/>
</dbReference>
<dbReference type="Pfam" id="PF10677">
    <property type="entry name" value="DUF2490"/>
    <property type="match status" value="1"/>
</dbReference>
<proteinExistence type="predicted"/>
<keyword evidence="2" id="KW-1185">Reference proteome</keyword>
<name>A0A1G7MFA4_9BACT</name>
<evidence type="ECO:0000313" key="2">
    <source>
        <dbReference type="Proteomes" id="UP000198748"/>
    </source>
</evidence>
<evidence type="ECO:0008006" key="3">
    <source>
        <dbReference type="Google" id="ProtNLM"/>
    </source>
</evidence>
<dbReference type="AlphaFoldDB" id="A0A1G7MFA4"/>
<evidence type="ECO:0000313" key="1">
    <source>
        <dbReference type="EMBL" id="SDF60381.1"/>
    </source>
</evidence>
<dbReference type="EMBL" id="FNAN01000011">
    <property type="protein sequence ID" value="SDF60381.1"/>
    <property type="molecule type" value="Genomic_DNA"/>
</dbReference>
<dbReference type="Proteomes" id="UP000198748">
    <property type="component" value="Unassembled WGS sequence"/>
</dbReference>